<keyword evidence="2" id="KW-1185">Reference proteome</keyword>
<organism evidence="1 2">
    <name type="scientific">Rhizophlyctis rosea</name>
    <dbReference type="NCBI Taxonomy" id="64517"/>
    <lineage>
        <taxon>Eukaryota</taxon>
        <taxon>Fungi</taxon>
        <taxon>Fungi incertae sedis</taxon>
        <taxon>Chytridiomycota</taxon>
        <taxon>Chytridiomycota incertae sedis</taxon>
        <taxon>Chytridiomycetes</taxon>
        <taxon>Rhizophlyctidales</taxon>
        <taxon>Rhizophlyctidaceae</taxon>
        <taxon>Rhizophlyctis</taxon>
    </lineage>
</organism>
<reference evidence="1" key="1">
    <citation type="submission" date="2020-05" db="EMBL/GenBank/DDBJ databases">
        <title>Phylogenomic resolution of chytrid fungi.</title>
        <authorList>
            <person name="Stajich J.E."/>
            <person name="Amses K."/>
            <person name="Simmons R."/>
            <person name="Seto K."/>
            <person name="Myers J."/>
            <person name="Bonds A."/>
            <person name="Quandt C.A."/>
            <person name="Barry K."/>
            <person name="Liu P."/>
            <person name="Grigoriev I."/>
            <person name="Longcore J.E."/>
            <person name="James T.Y."/>
        </authorList>
    </citation>
    <scope>NUCLEOTIDE SEQUENCE</scope>
    <source>
        <strain evidence="1">JEL0318</strain>
    </source>
</reference>
<evidence type="ECO:0000313" key="2">
    <source>
        <dbReference type="Proteomes" id="UP001212841"/>
    </source>
</evidence>
<name>A0AAD5SCU5_9FUNG</name>
<dbReference type="Proteomes" id="UP001212841">
    <property type="component" value="Unassembled WGS sequence"/>
</dbReference>
<sequence>MSEWMNELSWQQFRNKHMDEQEAKMLELAATVERPPDTSDTDWEQIRSESTARLYREYLTKAIQETREATEHERLARQQRELHFDQFLPRPEDFDLLPGIPAAAEALSPAAQADRLLQQILQDPKPAASKIDLPFTAQKLEVAAYFGITPVSPSSIDQLQSSEPWLQELLVRHSHNVRNLAPLKQNLACSACPVLPSKLLDDIIGLRYVSLGKIHPDSHLLTNKDASLELALEGNQVTARDTTSSVPINRLDAWLAAWDIYKDVHKYIYPTRLADLEKYKREIRSLLASGFQWNLLENTYTHIRGLCGLVVS</sequence>
<protein>
    <submittedName>
        <fullName evidence="1">Uncharacterized protein</fullName>
    </submittedName>
</protein>
<gene>
    <name evidence="1" type="ORF">HK097_007663</name>
</gene>
<dbReference type="EMBL" id="JADGJD010000406">
    <property type="protein sequence ID" value="KAJ3051352.1"/>
    <property type="molecule type" value="Genomic_DNA"/>
</dbReference>
<comment type="caution">
    <text evidence="1">The sequence shown here is derived from an EMBL/GenBank/DDBJ whole genome shotgun (WGS) entry which is preliminary data.</text>
</comment>
<dbReference type="AlphaFoldDB" id="A0AAD5SCU5"/>
<evidence type="ECO:0000313" key="1">
    <source>
        <dbReference type="EMBL" id="KAJ3051352.1"/>
    </source>
</evidence>
<accession>A0AAD5SCU5</accession>
<proteinExistence type="predicted"/>